<evidence type="ECO:0000256" key="2">
    <source>
        <dbReference type="SAM" id="SignalP"/>
    </source>
</evidence>
<feature type="signal peptide" evidence="2">
    <location>
        <begin position="1"/>
        <end position="22"/>
    </location>
</feature>
<evidence type="ECO:0000256" key="1">
    <source>
        <dbReference type="SAM" id="MobiDB-lite"/>
    </source>
</evidence>
<sequence length="334" mass="35362">MDKYKHWGMGIGIALMSIATVAGCGDASTSVDGSANSTTKATASNSTDRVSNTDSSTSPVTKVDNSTSAASNQTTSRDNSVSMENTTASDPSNSSTGTEFGSTVRQAMQYVQKQQVTAPLMAPTEPVFSPDTPYIGAQVSVDPGKNSYSVSLFATDRLLPINSPDLNTATYESADRIIGSFGAVTYPPSMSAKSELYLSPAQSIAPAYIVPPKATKSNVDLGNGVIGTEYTSGSSTTYSPMVLWHEGDWTFEVWDGTMDEDVRLAKQDVAYLNTALLPETYGVFGENVAGDGEHTTVEWEYGNTLYSDFNYGSGVMALQMAVSSRVYPGGQIKS</sequence>
<keyword evidence="2" id="KW-0732">Signal</keyword>
<feature type="compositionally biased region" description="Low complexity" evidence="1">
    <location>
        <begin position="65"/>
        <end position="76"/>
    </location>
</feature>
<keyword evidence="4" id="KW-1185">Reference proteome</keyword>
<dbReference type="EMBL" id="JBDXSU010000001">
    <property type="protein sequence ID" value="MFB5188727.1"/>
    <property type="molecule type" value="Genomic_DNA"/>
</dbReference>
<evidence type="ECO:0008006" key="5">
    <source>
        <dbReference type="Google" id="ProtNLM"/>
    </source>
</evidence>
<feature type="compositionally biased region" description="Polar residues" evidence="1">
    <location>
        <begin position="48"/>
        <end position="64"/>
    </location>
</feature>
<reference evidence="3 4" key="1">
    <citation type="journal article" date="2024" name="Int. J. Mol. Sci.">
        <title>Exploration of Alicyclobacillus spp. Genome in Search of Antibiotic Resistance.</title>
        <authorList>
            <person name="Bucka-Kolendo J."/>
            <person name="Kiousi D.E."/>
            <person name="Dekowska A."/>
            <person name="Mikolajczuk-Szczyrba A."/>
            <person name="Karadedos D.M."/>
            <person name="Michael P."/>
            <person name="Galanis A."/>
            <person name="Sokolowska B."/>
        </authorList>
    </citation>
    <scope>NUCLEOTIDE SEQUENCE [LARGE SCALE GENOMIC DNA]</scope>
    <source>
        <strain evidence="3 4">KKP 3000</strain>
    </source>
</reference>
<evidence type="ECO:0000313" key="3">
    <source>
        <dbReference type="EMBL" id="MFB5188727.1"/>
    </source>
</evidence>
<dbReference type="Proteomes" id="UP001579974">
    <property type="component" value="Unassembled WGS sequence"/>
</dbReference>
<evidence type="ECO:0000313" key="4">
    <source>
        <dbReference type="Proteomes" id="UP001579974"/>
    </source>
</evidence>
<dbReference type="RefSeq" id="WP_275475567.1">
    <property type="nucleotide sequence ID" value="NZ_CP162940.1"/>
</dbReference>
<feature type="chain" id="PRO_5045965380" description="Lipoprotein" evidence="2">
    <location>
        <begin position="23"/>
        <end position="334"/>
    </location>
</feature>
<protein>
    <recommendedName>
        <fullName evidence="5">Lipoprotein</fullName>
    </recommendedName>
</protein>
<feature type="compositionally biased region" description="Low complexity" evidence="1">
    <location>
        <begin position="34"/>
        <end position="47"/>
    </location>
</feature>
<proteinExistence type="predicted"/>
<feature type="region of interest" description="Disordered" evidence="1">
    <location>
        <begin position="26"/>
        <end position="100"/>
    </location>
</feature>
<gene>
    <name evidence="3" type="ORF">KKP3000_001160</name>
</gene>
<accession>A0ABV5A8U0</accession>
<comment type="caution">
    <text evidence="3">The sequence shown here is derived from an EMBL/GenBank/DDBJ whole genome shotgun (WGS) entry which is preliminary data.</text>
</comment>
<name>A0ABV5A8U0_9BACL</name>
<feature type="compositionally biased region" description="Polar residues" evidence="1">
    <location>
        <begin position="77"/>
        <end position="100"/>
    </location>
</feature>
<dbReference type="PROSITE" id="PS51257">
    <property type="entry name" value="PROKAR_LIPOPROTEIN"/>
    <property type="match status" value="1"/>
</dbReference>
<organism evidence="3 4">
    <name type="scientific">Alicyclobacillus fastidiosus</name>
    <dbReference type="NCBI Taxonomy" id="392011"/>
    <lineage>
        <taxon>Bacteria</taxon>
        <taxon>Bacillati</taxon>
        <taxon>Bacillota</taxon>
        <taxon>Bacilli</taxon>
        <taxon>Bacillales</taxon>
        <taxon>Alicyclobacillaceae</taxon>
        <taxon>Alicyclobacillus</taxon>
    </lineage>
</organism>